<keyword evidence="3" id="KW-1185">Reference proteome</keyword>
<evidence type="ECO:0000313" key="3">
    <source>
        <dbReference type="Proteomes" id="UP001281410"/>
    </source>
</evidence>
<dbReference type="EMBL" id="JANJYJ010000006">
    <property type="protein sequence ID" value="KAK3206555.1"/>
    <property type="molecule type" value="Genomic_DNA"/>
</dbReference>
<proteinExistence type="predicted"/>
<evidence type="ECO:0000256" key="1">
    <source>
        <dbReference type="SAM" id="MobiDB-lite"/>
    </source>
</evidence>
<dbReference type="Proteomes" id="UP001281410">
    <property type="component" value="Unassembled WGS sequence"/>
</dbReference>
<comment type="caution">
    <text evidence="2">The sequence shown here is derived from an EMBL/GenBank/DDBJ whole genome shotgun (WGS) entry which is preliminary data.</text>
</comment>
<organism evidence="2 3">
    <name type="scientific">Dipteronia sinensis</name>
    <dbReference type="NCBI Taxonomy" id="43782"/>
    <lineage>
        <taxon>Eukaryota</taxon>
        <taxon>Viridiplantae</taxon>
        <taxon>Streptophyta</taxon>
        <taxon>Embryophyta</taxon>
        <taxon>Tracheophyta</taxon>
        <taxon>Spermatophyta</taxon>
        <taxon>Magnoliopsida</taxon>
        <taxon>eudicotyledons</taxon>
        <taxon>Gunneridae</taxon>
        <taxon>Pentapetalae</taxon>
        <taxon>rosids</taxon>
        <taxon>malvids</taxon>
        <taxon>Sapindales</taxon>
        <taxon>Sapindaceae</taxon>
        <taxon>Hippocastanoideae</taxon>
        <taxon>Acereae</taxon>
        <taxon>Dipteronia</taxon>
    </lineage>
</organism>
<dbReference type="AlphaFoldDB" id="A0AAE0A9S0"/>
<feature type="region of interest" description="Disordered" evidence="1">
    <location>
        <begin position="81"/>
        <end position="115"/>
    </location>
</feature>
<protein>
    <submittedName>
        <fullName evidence="2">Uncharacterized protein</fullName>
    </submittedName>
</protein>
<name>A0AAE0A9S0_9ROSI</name>
<accession>A0AAE0A9S0</accession>
<gene>
    <name evidence="2" type="ORF">Dsin_020601</name>
</gene>
<reference evidence="2" key="1">
    <citation type="journal article" date="2023" name="Plant J.">
        <title>Genome sequences and population genomics provide insights into the demographic history, inbreeding, and mutation load of two 'living fossil' tree species of Dipteronia.</title>
        <authorList>
            <person name="Feng Y."/>
            <person name="Comes H.P."/>
            <person name="Chen J."/>
            <person name="Zhu S."/>
            <person name="Lu R."/>
            <person name="Zhang X."/>
            <person name="Li P."/>
            <person name="Qiu J."/>
            <person name="Olsen K.M."/>
            <person name="Qiu Y."/>
        </authorList>
    </citation>
    <scope>NUCLEOTIDE SEQUENCE</scope>
    <source>
        <strain evidence="2">NBL</strain>
    </source>
</reference>
<evidence type="ECO:0000313" key="2">
    <source>
        <dbReference type="EMBL" id="KAK3206555.1"/>
    </source>
</evidence>
<sequence length="133" mass="14963">MDPIRNCGSENVTGHFSFTQFHKTGRFLNEKQEAVVYESHEEFKPFLKGFGLGRQIEERSGWYSVSKLGPAAYETRLFASSPYGGRPSPKTGPTPIPRHVAPIPQCDSAPGRDDRDLTPYPDLKWVWSAAKIH</sequence>